<organism evidence="8 9">
    <name type="scientific">Amanita muscaria (strain Koide BX008)</name>
    <dbReference type="NCBI Taxonomy" id="946122"/>
    <lineage>
        <taxon>Eukaryota</taxon>
        <taxon>Fungi</taxon>
        <taxon>Dikarya</taxon>
        <taxon>Basidiomycota</taxon>
        <taxon>Agaricomycotina</taxon>
        <taxon>Agaricomycetes</taxon>
        <taxon>Agaricomycetidae</taxon>
        <taxon>Agaricales</taxon>
        <taxon>Pluteineae</taxon>
        <taxon>Amanitaceae</taxon>
        <taxon>Amanita</taxon>
    </lineage>
</organism>
<evidence type="ECO:0000313" key="9">
    <source>
        <dbReference type="Proteomes" id="UP000054549"/>
    </source>
</evidence>
<name>A0A0C2WZ13_AMAMK</name>
<dbReference type="EMBL" id="KN818275">
    <property type="protein sequence ID" value="KIL62091.1"/>
    <property type="molecule type" value="Genomic_DNA"/>
</dbReference>
<dbReference type="InterPro" id="IPR001338">
    <property type="entry name" value="Class_I_Hydrophobin"/>
</dbReference>
<gene>
    <name evidence="8" type="ORF">M378DRAFT_13050</name>
</gene>
<evidence type="ECO:0000313" key="8">
    <source>
        <dbReference type="EMBL" id="KIL62091.1"/>
    </source>
</evidence>
<keyword evidence="6" id="KW-0732">Signal</keyword>
<sequence length="138" mass="13792">MFISRIVLFALPVFAAATAVPRANGNNGKNGNNGNNGKNGNNGNNGGTTNTGGNNSCTQGTAQFCCNNVQSANALSSDNKWLLGILGINTNALIGQVGLSCNPSAGSSASCNAQSVCCQNSQGSGIIVNNCSPVIINV</sequence>
<feature type="signal peptide" evidence="6">
    <location>
        <begin position="1"/>
        <end position="25"/>
    </location>
</feature>
<evidence type="ECO:0000256" key="4">
    <source>
        <dbReference type="ARBA" id="ARBA00022525"/>
    </source>
</evidence>
<proteinExistence type="inferred from homology"/>
<dbReference type="AlphaFoldDB" id="A0A0C2WZ13"/>
<keyword evidence="4 6" id="KW-0964">Secreted</keyword>
<dbReference type="Pfam" id="PF01185">
    <property type="entry name" value="Hydrophobin"/>
    <property type="match status" value="1"/>
</dbReference>
<evidence type="ECO:0000256" key="7">
    <source>
        <dbReference type="SAM" id="MobiDB-lite"/>
    </source>
</evidence>
<feature type="region of interest" description="Disordered" evidence="7">
    <location>
        <begin position="22"/>
        <end position="47"/>
    </location>
</feature>
<evidence type="ECO:0000256" key="6">
    <source>
        <dbReference type="RuleBase" id="RU365009"/>
    </source>
</evidence>
<dbReference type="STRING" id="946122.A0A0C2WZ13"/>
<dbReference type="InParanoid" id="A0A0C2WZ13"/>
<accession>A0A0C2WZ13</accession>
<evidence type="ECO:0000256" key="2">
    <source>
        <dbReference type="ARBA" id="ARBA00010446"/>
    </source>
</evidence>
<evidence type="ECO:0000256" key="1">
    <source>
        <dbReference type="ARBA" id="ARBA00004191"/>
    </source>
</evidence>
<dbReference type="GO" id="GO:0005199">
    <property type="term" value="F:structural constituent of cell wall"/>
    <property type="evidence" value="ECO:0007669"/>
    <property type="project" value="InterPro"/>
</dbReference>
<dbReference type="HOGENOM" id="CLU_105134_3_0_1"/>
<comment type="subcellular location">
    <subcellularLocation>
        <location evidence="1 6">Secreted</location>
        <location evidence="1 6">Cell wall</location>
    </subcellularLocation>
</comment>
<dbReference type="Proteomes" id="UP000054549">
    <property type="component" value="Unassembled WGS sequence"/>
</dbReference>
<dbReference type="OrthoDB" id="4225815at2759"/>
<feature type="chain" id="PRO_5013984811" description="Hydrophobin" evidence="6">
    <location>
        <begin position="26"/>
        <end position="138"/>
    </location>
</feature>
<evidence type="ECO:0000256" key="5">
    <source>
        <dbReference type="ARBA" id="ARBA00023157"/>
    </source>
</evidence>
<reference evidence="8 9" key="1">
    <citation type="submission" date="2014-04" db="EMBL/GenBank/DDBJ databases">
        <title>Evolutionary Origins and Diversification of the Mycorrhizal Mutualists.</title>
        <authorList>
            <consortium name="DOE Joint Genome Institute"/>
            <consortium name="Mycorrhizal Genomics Consortium"/>
            <person name="Kohler A."/>
            <person name="Kuo A."/>
            <person name="Nagy L.G."/>
            <person name="Floudas D."/>
            <person name="Copeland A."/>
            <person name="Barry K.W."/>
            <person name="Cichocki N."/>
            <person name="Veneault-Fourrey C."/>
            <person name="LaButti K."/>
            <person name="Lindquist E.A."/>
            <person name="Lipzen A."/>
            <person name="Lundell T."/>
            <person name="Morin E."/>
            <person name="Murat C."/>
            <person name="Riley R."/>
            <person name="Ohm R."/>
            <person name="Sun H."/>
            <person name="Tunlid A."/>
            <person name="Henrissat B."/>
            <person name="Grigoriev I.V."/>
            <person name="Hibbett D.S."/>
            <person name="Martin F."/>
        </authorList>
    </citation>
    <scope>NUCLEOTIDE SEQUENCE [LARGE SCALE GENOMIC DNA]</scope>
    <source>
        <strain evidence="8 9">Koide BX008</strain>
    </source>
</reference>
<keyword evidence="5 6" id="KW-1015">Disulfide bond</keyword>
<protein>
    <recommendedName>
        <fullName evidence="6">Hydrophobin</fullName>
    </recommendedName>
</protein>
<dbReference type="GO" id="GO:0009277">
    <property type="term" value="C:fungal-type cell wall"/>
    <property type="evidence" value="ECO:0007669"/>
    <property type="project" value="InterPro"/>
</dbReference>
<keyword evidence="3 6" id="KW-0134">Cell wall</keyword>
<feature type="compositionally biased region" description="Low complexity" evidence="7">
    <location>
        <begin position="24"/>
        <end position="42"/>
    </location>
</feature>
<dbReference type="CDD" id="cd23507">
    <property type="entry name" value="hydrophobin_I"/>
    <property type="match status" value="1"/>
</dbReference>
<keyword evidence="9" id="KW-1185">Reference proteome</keyword>
<evidence type="ECO:0000256" key="3">
    <source>
        <dbReference type="ARBA" id="ARBA00022512"/>
    </source>
</evidence>
<comment type="similarity">
    <text evidence="2 6">Belongs to the fungal hydrophobin family.</text>
</comment>
<dbReference type="SMART" id="SM00075">
    <property type="entry name" value="HYDRO"/>
    <property type="match status" value="1"/>
</dbReference>